<dbReference type="GO" id="GO:0016757">
    <property type="term" value="F:glycosyltransferase activity"/>
    <property type="evidence" value="ECO:0007669"/>
    <property type="project" value="InterPro"/>
</dbReference>
<evidence type="ECO:0000259" key="1">
    <source>
        <dbReference type="Pfam" id="PF00534"/>
    </source>
</evidence>
<accession>A0A1M7JHS0</accession>
<feature type="domain" description="Glycosyltransferase subfamily 4-like N-terminal" evidence="2">
    <location>
        <begin position="14"/>
        <end position="196"/>
    </location>
</feature>
<evidence type="ECO:0000313" key="4">
    <source>
        <dbReference type="Proteomes" id="UP000184280"/>
    </source>
</evidence>
<feature type="domain" description="Glycosyl transferase family 1" evidence="1">
    <location>
        <begin position="207"/>
        <end position="375"/>
    </location>
</feature>
<dbReference type="Pfam" id="PF13439">
    <property type="entry name" value="Glyco_transf_4"/>
    <property type="match status" value="1"/>
</dbReference>
<dbReference type="SUPFAM" id="SSF53756">
    <property type="entry name" value="UDP-Glycosyltransferase/glycogen phosphorylase"/>
    <property type="match status" value="1"/>
</dbReference>
<name>A0A1M7JHS0_XYLRU</name>
<keyword evidence="3" id="KW-0808">Transferase</keyword>
<dbReference type="InterPro" id="IPR028098">
    <property type="entry name" value="Glyco_trans_4-like_N"/>
</dbReference>
<dbReference type="AlphaFoldDB" id="A0A1M7JHS0"/>
<dbReference type="Gene3D" id="3.40.50.2000">
    <property type="entry name" value="Glycogen Phosphorylase B"/>
    <property type="match status" value="2"/>
</dbReference>
<dbReference type="PANTHER" id="PTHR45947:SF3">
    <property type="entry name" value="SULFOQUINOVOSYL TRANSFERASE SQD2"/>
    <property type="match status" value="1"/>
</dbReference>
<dbReference type="InterPro" id="IPR001296">
    <property type="entry name" value="Glyco_trans_1"/>
</dbReference>
<dbReference type="PANTHER" id="PTHR45947">
    <property type="entry name" value="SULFOQUINOVOSYL TRANSFERASE SQD2"/>
    <property type="match status" value="1"/>
</dbReference>
<evidence type="ECO:0000313" key="3">
    <source>
        <dbReference type="EMBL" id="SHM52508.1"/>
    </source>
</evidence>
<dbReference type="InterPro" id="IPR050194">
    <property type="entry name" value="Glycosyltransferase_grp1"/>
</dbReference>
<organism evidence="3 4">
    <name type="scientific">Xylanibacter ruminicola</name>
    <name type="common">Prevotella ruminicola</name>
    <dbReference type="NCBI Taxonomy" id="839"/>
    <lineage>
        <taxon>Bacteria</taxon>
        <taxon>Pseudomonadati</taxon>
        <taxon>Bacteroidota</taxon>
        <taxon>Bacteroidia</taxon>
        <taxon>Bacteroidales</taxon>
        <taxon>Prevotellaceae</taxon>
        <taxon>Xylanibacter</taxon>
    </lineage>
</organism>
<dbReference type="CDD" id="cd03801">
    <property type="entry name" value="GT4_PimA-like"/>
    <property type="match status" value="1"/>
</dbReference>
<dbReference type="OrthoDB" id="7560678at2"/>
<dbReference type="RefSeq" id="WP_073045120.1">
    <property type="nucleotide sequence ID" value="NZ_FRCJ01000004.1"/>
</dbReference>
<evidence type="ECO:0000259" key="2">
    <source>
        <dbReference type="Pfam" id="PF13439"/>
    </source>
</evidence>
<protein>
    <submittedName>
        <fullName evidence="3">Glycosyltransferase involved in cell wall bisynthesis</fullName>
    </submittedName>
</protein>
<dbReference type="EMBL" id="FRCJ01000004">
    <property type="protein sequence ID" value="SHM52508.1"/>
    <property type="molecule type" value="Genomic_DNA"/>
</dbReference>
<dbReference type="Pfam" id="PF00534">
    <property type="entry name" value="Glycos_transf_1"/>
    <property type="match status" value="1"/>
</dbReference>
<dbReference type="Proteomes" id="UP000184280">
    <property type="component" value="Unassembled WGS sequence"/>
</dbReference>
<proteinExistence type="predicted"/>
<sequence>MKIQFVTTGNFPHVGGKSSHIETVLRGMREQGHECRIVSYSDISEGRKNVATLKKLAYSPLRFINFDIYARKSERIMYQEFKAVLKAKLSEWKFDAILAEDPMAAVIASKVNKNKVPIVMVMHSYFGRSMGAIKKARFAVSADYFKRQKEEHLESLKVIAKLIGVDNRIKEECAQIARERGFEIPVVSIENFVDTEKYKPTFSEEEKEQLKKEYGVEGRKVITCIRRLCDKNGVIFAVDAMKNLPDDFVLLVGGDGDCRSEIEKSIADNHLEQKVRMLGSVNSEEVIRIYNISNYVVVPSITVNGLQEATSISALEAMSFKLPVIASSIGGLKQMIEDGKNGILVEERDSKAIADAINKLDNSPEMYKTIAEKSRADVIEYYSYLAGANRYISEIKSVLEK</sequence>
<reference evidence="3 4" key="1">
    <citation type="submission" date="2016-11" db="EMBL/GenBank/DDBJ databases">
        <authorList>
            <person name="Jaros S."/>
            <person name="Januszkiewicz K."/>
            <person name="Wedrychowicz H."/>
        </authorList>
    </citation>
    <scope>NUCLEOTIDE SEQUENCE [LARGE SCALE GENOMIC DNA]</scope>
    <source>
        <strain evidence="3 4">BPI-34</strain>
    </source>
</reference>
<gene>
    <name evidence="3" type="ORF">SAMN04488494_2067</name>
</gene>